<evidence type="ECO:0000256" key="3">
    <source>
        <dbReference type="ARBA" id="ARBA00022723"/>
    </source>
</evidence>
<evidence type="ECO:0000256" key="6">
    <source>
        <dbReference type="ARBA" id="ARBA00023049"/>
    </source>
</evidence>
<organism evidence="8 9">
    <name type="scientific">Sphingomonas parva</name>
    <dbReference type="NCBI Taxonomy" id="2555898"/>
    <lineage>
        <taxon>Bacteria</taxon>
        <taxon>Pseudomonadati</taxon>
        <taxon>Pseudomonadota</taxon>
        <taxon>Alphaproteobacteria</taxon>
        <taxon>Sphingomonadales</taxon>
        <taxon>Sphingomonadaceae</taxon>
        <taxon>Sphingomonas</taxon>
    </lineage>
</organism>
<name>A0A4Y8ZXN1_9SPHN</name>
<dbReference type="GO" id="GO:0004222">
    <property type="term" value="F:metalloendopeptidase activity"/>
    <property type="evidence" value="ECO:0007669"/>
    <property type="project" value="InterPro"/>
</dbReference>
<dbReference type="PANTHER" id="PTHR22726:SF1">
    <property type="entry name" value="METALLOENDOPEPTIDASE OMA1, MITOCHONDRIAL"/>
    <property type="match status" value="1"/>
</dbReference>
<dbReference type="OrthoDB" id="9810445at2"/>
<evidence type="ECO:0000256" key="2">
    <source>
        <dbReference type="ARBA" id="ARBA00022670"/>
    </source>
</evidence>
<comment type="caution">
    <text evidence="8">The sequence shown here is derived from an EMBL/GenBank/DDBJ whole genome shotgun (WGS) entry which is preliminary data.</text>
</comment>
<dbReference type="GO" id="GO:0051603">
    <property type="term" value="P:proteolysis involved in protein catabolic process"/>
    <property type="evidence" value="ECO:0007669"/>
    <property type="project" value="TreeGrafter"/>
</dbReference>
<gene>
    <name evidence="8" type="ORF">E2493_05225</name>
</gene>
<sequence>MRLLEARRVARRRDHISPGVRHLQPPWRRCRRHAAARASKKGREPRNRTHLRASLPLMIRVLPALGLAMLLFSGCSGDDPVVSDADREAGAEAHPQLLAEFGGAYSGEESAYVVRLGGKVANAAGLGGRCTFTLVNSDVVNAFAVPGCYIYVTRGLMGIVNSEGELASVLAHEVGHITARHSQRQQRRSIWRGLGVLAVQVLTGSERLTRIAGEAAAFFTLRYSRGQEYEADDLGLTYLRGAGYDPYAAADMLDALGRQESFLARTRGRDEARSLPEWTRTHPLTTNRVTRAREQAAATGLEADALPENELPFLREVDGLLYGDDPEQGFVIGRRFAHPVMRIGFEAPQGFTLTNSPQAILIEGPDGLRGEFAGGPMPPGGLEAYASSVLRQLLGDTPVEPGEVRRVVVNGVPSIQSQMRIQTSDGAVTLSLAAYRGAGDGAYHFVMIGNPSAPSAAAVASLFGSFRLLGEEEARRLKPRWIRVAKVSPGETAQSLAARMATDAPLEHFLMLNGRSGDQPVRPGELVKIVTYTR</sequence>
<feature type="domain" description="Peptidase M48" evidence="7">
    <location>
        <begin position="111"/>
        <end position="294"/>
    </location>
</feature>
<dbReference type="Pfam" id="PF01435">
    <property type="entry name" value="Peptidase_M48"/>
    <property type="match status" value="1"/>
</dbReference>
<reference evidence="8 9" key="1">
    <citation type="submission" date="2019-03" db="EMBL/GenBank/DDBJ databases">
        <title>Genome sequence of Sphingomonas sp. 17J27-24.</title>
        <authorList>
            <person name="Kim M."/>
            <person name="Maeng S."/>
            <person name="Sathiyaraj S."/>
        </authorList>
    </citation>
    <scope>NUCLEOTIDE SEQUENCE [LARGE SCALE GENOMIC DNA]</scope>
    <source>
        <strain evidence="8 9">17J27-24</strain>
    </source>
</reference>
<evidence type="ECO:0000256" key="4">
    <source>
        <dbReference type="ARBA" id="ARBA00022801"/>
    </source>
</evidence>
<dbReference type="InterPro" id="IPR001915">
    <property type="entry name" value="Peptidase_M48"/>
</dbReference>
<keyword evidence="2" id="KW-0645">Protease</keyword>
<dbReference type="Proteomes" id="UP000298213">
    <property type="component" value="Unassembled WGS sequence"/>
</dbReference>
<dbReference type="InterPro" id="IPR051156">
    <property type="entry name" value="Mito/Outer_Membr_Metalloprot"/>
</dbReference>
<keyword evidence="5" id="KW-0862">Zinc</keyword>
<dbReference type="GO" id="GO:0016020">
    <property type="term" value="C:membrane"/>
    <property type="evidence" value="ECO:0007669"/>
    <property type="project" value="TreeGrafter"/>
</dbReference>
<proteinExistence type="predicted"/>
<accession>A0A4Y8ZXN1</accession>
<keyword evidence="6" id="KW-0482">Metalloprotease</keyword>
<comment type="cofactor">
    <cofactor evidence="1">
        <name>Zn(2+)</name>
        <dbReference type="ChEBI" id="CHEBI:29105"/>
    </cofactor>
</comment>
<dbReference type="AlphaFoldDB" id="A0A4Y8ZXN1"/>
<dbReference type="EMBL" id="SPDV01000008">
    <property type="protein sequence ID" value="TFI59246.1"/>
    <property type="molecule type" value="Genomic_DNA"/>
</dbReference>
<dbReference type="Gene3D" id="3.30.2010.10">
    <property type="entry name" value="Metalloproteases ('zincins'), catalytic domain"/>
    <property type="match status" value="1"/>
</dbReference>
<dbReference type="CDD" id="cd07324">
    <property type="entry name" value="M48C_Oma1-like"/>
    <property type="match status" value="1"/>
</dbReference>
<evidence type="ECO:0000256" key="1">
    <source>
        <dbReference type="ARBA" id="ARBA00001947"/>
    </source>
</evidence>
<keyword evidence="3" id="KW-0479">Metal-binding</keyword>
<protein>
    <submittedName>
        <fullName evidence="8">Peptidase M48 Ste24p</fullName>
    </submittedName>
</protein>
<dbReference type="GO" id="GO:0046872">
    <property type="term" value="F:metal ion binding"/>
    <property type="evidence" value="ECO:0007669"/>
    <property type="project" value="UniProtKB-KW"/>
</dbReference>
<evidence type="ECO:0000259" key="7">
    <source>
        <dbReference type="Pfam" id="PF01435"/>
    </source>
</evidence>
<keyword evidence="4" id="KW-0378">Hydrolase</keyword>
<evidence type="ECO:0000256" key="5">
    <source>
        <dbReference type="ARBA" id="ARBA00022833"/>
    </source>
</evidence>
<keyword evidence="9" id="KW-1185">Reference proteome</keyword>
<evidence type="ECO:0000313" key="9">
    <source>
        <dbReference type="Proteomes" id="UP000298213"/>
    </source>
</evidence>
<dbReference type="PANTHER" id="PTHR22726">
    <property type="entry name" value="METALLOENDOPEPTIDASE OMA1"/>
    <property type="match status" value="1"/>
</dbReference>
<evidence type="ECO:0000313" key="8">
    <source>
        <dbReference type="EMBL" id="TFI59246.1"/>
    </source>
</evidence>